<dbReference type="Proteomes" id="UP000325315">
    <property type="component" value="Unassembled WGS sequence"/>
</dbReference>
<dbReference type="EMBL" id="SMMG02000003">
    <property type="protein sequence ID" value="KAA3479820.1"/>
    <property type="molecule type" value="Genomic_DNA"/>
</dbReference>
<proteinExistence type="predicted"/>
<dbReference type="InterPro" id="IPR036691">
    <property type="entry name" value="Endo/exonu/phosph_ase_sf"/>
</dbReference>
<dbReference type="AlphaFoldDB" id="A0A5B6WDV3"/>
<dbReference type="PANTHER" id="PTHR35218:SF9">
    <property type="entry name" value="ENDONUCLEASE_EXONUCLEASE_PHOSPHATASE DOMAIN-CONTAINING PROTEIN"/>
    <property type="match status" value="1"/>
</dbReference>
<dbReference type="SUPFAM" id="SSF56219">
    <property type="entry name" value="DNase I-like"/>
    <property type="match status" value="1"/>
</dbReference>
<dbReference type="OrthoDB" id="1750221at2759"/>
<name>A0A5B6WDV3_9ROSI</name>
<dbReference type="Gene3D" id="3.60.10.10">
    <property type="entry name" value="Endonuclease/exonuclease/phosphatase"/>
    <property type="match status" value="1"/>
</dbReference>
<protein>
    <submittedName>
        <fullName evidence="1">Putative Transposon TX1</fullName>
    </submittedName>
</protein>
<keyword evidence="2" id="KW-1185">Reference proteome</keyword>
<reference evidence="1" key="1">
    <citation type="submission" date="2019-08" db="EMBL/GenBank/DDBJ databases">
        <authorList>
            <person name="Liu F."/>
        </authorList>
    </citation>
    <scope>NUCLEOTIDE SEQUENCE [LARGE SCALE GENOMIC DNA]</scope>
    <source>
        <strain evidence="1">PA1801</strain>
        <tissue evidence="1">Leaf</tissue>
    </source>
</reference>
<dbReference type="PANTHER" id="PTHR35218">
    <property type="entry name" value="RNASE H DOMAIN-CONTAINING PROTEIN"/>
    <property type="match status" value="1"/>
</dbReference>
<evidence type="ECO:0000313" key="2">
    <source>
        <dbReference type="Proteomes" id="UP000325315"/>
    </source>
</evidence>
<evidence type="ECO:0000313" key="1">
    <source>
        <dbReference type="EMBL" id="KAA3479820.1"/>
    </source>
</evidence>
<organism evidence="1 2">
    <name type="scientific">Gossypium australe</name>
    <dbReference type="NCBI Taxonomy" id="47621"/>
    <lineage>
        <taxon>Eukaryota</taxon>
        <taxon>Viridiplantae</taxon>
        <taxon>Streptophyta</taxon>
        <taxon>Embryophyta</taxon>
        <taxon>Tracheophyta</taxon>
        <taxon>Spermatophyta</taxon>
        <taxon>Magnoliopsida</taxon>
        <taxon>eudicotyledons</taxon>
        <taxon>Gunneridae</taxon>
        <taxon>Pentapetalae</taxon>
        <taxon>rosids</taxon>
        <taxon>malvids</taxon>
        <taxon>Malvales</taxon>
        <taxon>Malvaceae</taxon>
        <taxon>Malvoideae</taxon>
        <taxon>Gossypium</taxon>
    </lineage>
</organism>
<gene>
    <name evidence="1" type="ORF">EPI10_020301</name>
</gene>
<accession>A0A5B6WDV3</accession>
<sequence length="165" mass="19866">MKILSWNVRGLGQPRTVRRLKIKLRHIRPQILFLMETKVTSKRMETIKRQCGFMNEIDVDAEGTRGGLSVGWREGLNLTLKSFSRSHIDVAEKEQNEMETWRFTGFYGAPMDHDRRESWELLRFLKRGNNKPWLTSEILMKYYFLLKNKREELERKDRWLRLGKH</sequence>
<comment type="caution">
    <text evidence="1">The sequence shown here is derived from an EMBL/GenBank/DDBJ whole genome shotgun (WGS) entry which is preliminary data.</text>
</comment>